<reference evidence="2 4" key="1">
    <citation type="journal article" date="2017" name="Nature">
        <title>The sunflower genome provides insights into oil metabolism, flowering and Asterid evolution.</title>
        <authorList>
            <person name="Badouin H."/>
            <person name="Gouzy J."/>
            <person name="Grassa C.J."/>
            <person name="Murat F."/>
            <person name="Staton S.E."/>
            <person name="Cottret L."/>
            <person name="Lelandais-Briere C."/>
            <person name="Owens G.L."/>
            <person name="Carrere S."/>
            <person name="Mayjonade B."/>
            <person name="Legrand L."/>
            <person name="Gill N."/>
            <person name="Kane N.C."/>
            <person name="Bowers J.E."/>
            <person name="Hubner S."/>
            <person name="Bellec A."/>
            <person name="Berard A."/>
            <person name="Berges H."/>
            <person name="Blanchet N."/>
            <person name="Boniface M.C."/>
            <person name="Brunel D."/>
            <person name="Catrice O."/>
            <person name="Chaidir N."/>
            <person name="Claudel C."/>
            <person name="Donnadieu C."/>
            <person name="Faraut T."/>
            <person name="Fievet G."/>
            <person name="Helmstetter N."/>
            <person name="King M."/>
            <person name="Knapp S.J."/>
            <person name="Lai Z."/>
            <person name="Le Paslier M.C."/>
            <person name="Lippi Y."/>
            <person name="Lorenzon L."/>
            <person name="Mandel J.R."/>
            <person name="Marage G."/>
            <person name="Marchand G."/>
            <person name="Marquand E."/>
            <person name="Bret-Mestries E."/>
            <person name="Morien E."/>
            <person name="Nambeesan S."/>
            <person name="Nguyen T."/>
            <person name="Pegot-Espagnet P."/>
            <person name="Pouilly N."/>
            <person name="Raftis F."/>
            <person name="Sallet E."/>
            <person name="Schiex T."/>
            <person name="Thomas J."/>
            <person name="Vandecasteele C."/>
            <person name="Vares D."/>
            <person name="Vear F."/>
            <person name="Vautrin S."/>
            <person name="Crespi M."/>
            <person name="Mangin B."/>
            <person name="Burke J.M."/>
            <person name="Salse J."/>
            <person name="Munos S."/>
            <person name="Vincourt P."/>
            <person name="Rieseberg L.H."/>
            <person name="Langlade N.B."/>
        </authorList>
    </citation>
    <scope>NUCLEOTIDE SEQUENCE [LARGE SCALE GENOMIC DNA]</scope>
    <source>
        <strain evidence="4">cv. SF193</strain>
        <tissue evidence="2">Leaves</tissue>
    </source>
</reference>
<dbReference type="EMBL" id="CM007895">
    <property type="protein sequence ID" value="OTG23698.1"/>
    <property type="molecule type" value="Genomic_DNA"/>
</dbReference>
<evidence type="ECO:0000313" key="3">
    <source>
        <dbReference type="EMBL" id="OTG23698.1"/>
    </source>
</evidence>
<dbReference type="EMBL" id="MNCJ02000321">
    <property type="protein sequence ID" value="KAF5804032.1"/>
    <property type="molecule type" value="Genomic_DNA"/>
</dbReference>
<evidence type="ECO:0000256" key="1">
    <source>
        <dbReference type="SAM" id="MobiDB-lite"/>
    </source>
</evidence>
<evidence type="ECO:0000313" key="4">
    <source>
        <dbReference type="Proteomes" id="UP000215914"/>
    </source>
</evidence>
<name>A0A251UK25_HELAN</name>
<dbReference type="Pfam" id="PF14009">
    <property type="entry name" value="PADRE"/>
    <property type="match status" value="1"/>
</dbReference>
<accession>A0A251UK25</accession>
<dbReference type="InParanoid" id="A0A251UK25"/>
<reference evidence="3" key="2">
    <citation type="submission" date="2017-02" db="EMBL/GenBank/DDBJ databases">
        <title>Sunflower complete genome.</title>
        <authorList>
            <person name="Langlade N."/>
            <person name="Munos S."/>
        </authorList>
    </citation>
    <scope>NUCLEOTIDE SEQUENCE [LARGE SCALE GENOMIC DNA]</scope>
    <source>
        <tissue evidence="3">Leaves</tissue>
    </source>
</reference>
<dbReference type="Gramene" id="mRNA:HanXRQr2_Chr06g0278351">
    <property type="protein sequence ID" value="CDS:HanXRQr2_Chr06g0278351.1"/>
    <property type="gene ID" value="HanXRQr2_Chr06g0278351"/>
</dbReference>
<dbReference type="OMA" id="MMMMQKG"/>
<dbReference type="InterPro" id="IPR025322">
    <property type="entry name" value="PADRE_dom"/>
</dbReference>
<evidence type="ECO:0000313" key="2">
    <source>
        <dbReference type="EMBL" id="KAF5804032.1"/>
    </source>
</evidence>
<protein>
    <submittedName>
        <fullName evidence="3">Uncharacterized protein</fullName>
    </submittedName>
</protein>
<keyword evidence="4" id="KW-1185">Reference proteome</keyword>
<proteinExistence type="predicted"/>
<dbReference type="AlphaFoldDB" id="A0A251UK25"/>
<dbReference type="Proteomes" id="UP000215914">
    <property type="component" value="Chromosome 6"/>
</dbReference>
<feature type="region of interest" description="Disordered" evidence="1">
    <location>
        <begin position="125"/>
        <end position="144"/>
    </location>
</feature>
<dbReference type="PANTHER" id="PTHR33052">
    <property type="entry name" value="DUF4228 DOMAIN PROTEIN-RELATED"/>
    <property type="match status" value="1"/>
</dbReference>
<organism evidence="3 4">
    <name type="scientific">Helianthus annuus</name>
    <name type="common">Common sunflower</name>
    <dbReference type="NCBI Taxonomy" id="4232"/>
    <lineage>
        <taxon>Eukaryota</taxon>
        <taxon>Viridiplantae</taxon>
        <taxon>Streptophyta</taxon>
        <taxon>Embryophyta</taxon>
        <taxon>Tracheophyta</taxon>
        <taxon>Spermatophyta</taxon>
        <taxon>Magnoliopsida</taxon>
        <taxon>eudicotyledons</taxon>
        <taxon>Gunneridae</taxon>
        <taxon>Pentapetalae</taxon>
        <taxon>asterids</taxon>
        <taxon>campanulids</taxon>
        <taxon>Asterales</taxon>
        <taxon>Asteraceae</taxon>
        <taxon>Asteroideae</taxon>
        <taxon>Heliantheae alliance</taxon>
        <taxon>Heliantheae</taxon>
        <taxon>Helianthus</taxon>
    </lineage>
</organism>
<reference evidence="2" key="3">
    <citation type="submission" date="2020-06" db="EMBL/GenBank/DDBJ databases">
        <title>Helianthus annuus Genome sequencing and assembly Release 2.</title>
        <authorList>
            <person name="Gouzy J."/>
            <person name="Langlade N."/>
            <person name="Munos S."/>
        </authorList>
    </citation>
    <scope>NUCLEOTIDE SEQUENCE</scope>
    <source>
        <tissue evidence="2">Leaves</tissue>
    </source>
</reference>
<gene>
    <name evidence="3" type="ORF">HannXRQ_Chr06g0185321</name>
    <name evidence="2" type="ORF">HanXRQr2_Chr06g0278351</name>
</gene>
<sequence>MGACVSSSIDKSACAFVVSLKGELIQYPTPIFVSEVLQFENSSSFLCNSDTLYCDQRIPALDPEDQLDAGQIYFILQNPMLNRRLTASEMAALAHRASLALDSHYSHKRNKNKNKARISPLETTHFTNDENNVPYKQPQKQSIGGLRVSRSGSIRRRYSSKKARLATIRLSTIYENEGCEELQSMT</sequence>
<dbReference type="OrthoDB" id="693945at2759"/>